<evidence type="ECO:0000313" key="4">
    <source>
        <dbReference type="Proteomes" id="UP001458946"/>
    </source>
</evidence>
<dbReference type="Proteomes" id="UP001458946">
    <property type="component" value="Unassembled WGS sequence"/>
</dbReference>
<dbReference type="EMBL" id="BAABRN010000008">
    <property type="protein sequence ID" value="GAA5501305.1"/>
    <property type="molecule type" value="Genomic_DNA"/>
</dbReference>
<dbReference type="SUPFAM" id="SSF109854">
    <property type="entry name" value="DinB/YfiT-like putative metalloenzymes"/>
    <property type="match status" value="1"/>
</dbReference>
<dbReference type="PANTHER" id="PTHR37302:SF3">
    <property type="entry name" value="DAMAGE-INDUCIBLE PROTEIN DINB"/>
    <property type="match status" value="1"/>
</dbReference>
<dbReference type="PANTHER" id="PTHR37302">
    <property type="entry name" value="SLR1116 PROTEIN"/>
    <property type="match status" value="1"/>
</dbReference>
<dbReference type="Gene3D" id="1.20.120.450">
    <property type="entry name" value="dinb family like domain"/>
    <property type="match status" value="1"/>
</dbReference>
<accession>A0ABP9VAV2</accession>
<gene>
    <name evidence="3" type="ORF">Dxin01_01037</name>
</gene>
<proteinExistence type="inferred from homology"/>
<protein>
    <recommendedName>
        <fullName evidence="5">DinB family protein</fullName>
    </recommendedName>
</protein>
<keyword evidence="2" id="KW-0479">Metal-binding</keyword>
<evidence type="ECO:0000256" key="1">
    <source>
        <dbReference type="ARBA" id="ARBA00008635"/>
    </source>
</evidence>
<reference evidence="3 4" key="1">
    <citation type="submission" date="2024-02" db="EMBL/GenBank/DDBJ databases">
        <title>Deinococcus xinjiangensis NBRC 107630.</title>
        <authorList>
            <person name="Ichikawa N."/>
            <person name="Katano-Makiyama Y."/>
            <person name="Hidaka K."/>
        </authorList>
    </citation>
    <scope>NUCLEOTIDE SEQUENCE [LARGE SCALE GENOMIC DNA]</scope>
    <source>
        <strain evidence="3 4">NBRC 107630</strain>
    </source>
</reference>
<evidence type="ECO:0000256" key="2">
    <source>
        <dbReference type="ARBA" id="ARBA00022723"/>
    </source>
</evidence>
<sequence length="169" mass="19359">MNIQGTYDYLCRARRDLWAVLEQTPDEILSKPVLDGDRFQCIKDLLVHIAAVEDSWLHEDILRDTPIWEAFPKLERASEDGTLYAAFALAELLGYWRAVEASTLAYLPTLTDTELQRPVQVNDKTYSVDGLLWHVLIHEMRHTAQIGVLLRLQGVKPPFLDLLNYLPTA</sequence>
<dbReference type="RefSeq" id="WP_353541280.1">
    <property type="nucleotide sequence ID" value="NZ_BAABRN010000008.1"/>
</dbReference>
<comment type="similarity">
    <text evidence="1">Belongs to the DinB family.</text>
</comment>
<name>A0ABP9VAV2_9DEIO</name>
<comment type="caution">
    <text evidence="3">The sequence shown here is derived from an EMBL/GenBank/DDBJ whole genome shotgun (WGS) entry which is preliminary data.</text>
</comment>
<dbReference type="InterPro" id="IPR007837">
    <property type="entry name" value="DinB"/>
</dbReference>
<evidence type="ECO:0008006" key="5">
    <source>
        <dbReference type="Google" id="ProtNLM"/>
    </source>
</evidence>
<organism evidence="3 4">
    <name type="scientific">Deinococcus xinjiangensis</name>
    <dbReference type="NCBI Taxonomy" id="457454"/>
    <lineage>
        <taxon>Bacteria</taxon>
        <taxon>Thermotogati</taxon>
        <taxon>Deinococcota</taxon>
        <taxon>Deinococci</taxon>
        <taxon>Deinococcales</taxon>
        <taxon>Deinococcaceae</taxon>
        <taxon>Deinococcus</taxon>
    </lineage>
</organism>
<evidence type="ECO:0000313" key="3">
    <source>
        <dbReference type="EMBL" id="GAA5501305.1"/>
    </source>
</evidence>
<keyword evidence="4" id="KW-1185">Reference proteome</keyword>
<dbReference type="InterPro" id="IPR034660">
    <property type="entry name" value="DinB/YfiT-like"/>
</dbReference>
<dbReference type="Pfam" id="PF05163">
    <property type="entry name" value="DinB"/>
    <property type="match status" value="1"/>
</dbReference>